<feature type="transmembrane region" description="Helical" evidence="1">
    <location>
        <begin position="62"/>
        <end position="84"/>
    </location>
</feature>
<keyword evidence="1" id="KW-0472">Membrane</keyword>
<evidence type="ECO:0000313" key="2">
    <source>
        <dbReference type="EMBL" id="KAF2846346.1"/>
    </source>
</evidence>
<dbReference type="EMBL" id="MU006336">
    <property type="protein sequence ID" value="KAF2846346.1"/>
    <property type="molecule type" value="Genomic_DNA"/>
</dbReference>
<protein>
    <submittedName>
        <fullName evidence="2">Integral membrane protein-like protein</fullName>
    </submittedName>
</protein>
<reference evidence="2" key="1">
    <citation type="submission" date="2020-01" db="EMBL/GenBank/DDBJ databases">
        <authorList>
            <consortium name="DOE Joint Genome Institute"/>
            <person name="Haridas S."/>
            <person name="Albert R."/>
            <person name="Binder M."/>
            <person name="Bloem J."/>
            <person name="Labutti K."/>
            <person name="Salamov A."/>
            <person name="Andreopoulos B."/>
            <person name="Baker S.E."/>
            <person name="Barry K."/>
            <person name="Bills G."/>
            <person name="Bluhm B.H."/>
            <person name="Cannon C."/>
            <person name="Castanera R."/>
            <person name="Culley D.E."/>
            <person name="Daum C."/>
            <person name="Ezra D."/>
            <person name="Gonzalez J.B."/>
            <person name="Henrissat B."/>
            <person name="Kuo A."/>
            <person name="Liang C."/>
            <person name="Lipzen A."/>
            <person name="Lutzoni F."/>
            <person name="Magnuson J."/>
            <person name="Mondo S."/>
            <person name="Nolan M."/>
            <person name="Ohm R."/>
            <person name="Pangilinan J."/>
            <person name="Park H.-J."/>
            <person name="Ramirez L."/>
            <person name="Alfaro M."/>
            <person name="Sun H."/>
            <person name="Tritt A."/>
            <person name="Yoshinaga Y."/>
            <person name="Zwiers L.-H."/>
            <person name="Turgeon B.G."/>
            <person name="Goodwin S.B."/>
            <person name="Spatafora J.W."/>
            <person name="Crous P.W."/>
            <person name="Grigoriev I.V."/>
        </authorList>
    </citation>
    <scope>NUCLEOTIDE SEQUENCE</scope>
    <source>
        <strain evidence="2">IPT5</strain>
    </source>
</reference>
<feature type="transmembrane region" description="Helical" evidence="1">
    <location>
        <begin position="191"/>
        <end position="212"/>
    </location>
</feature>
<dbReference type="PANTHER" id="PTHR28019:SF2">
    <property type="entry name" value="CELL MEMBRANE PROTEIN YLR413W-RELATED"/>
    <property type="match status" value="1"/>
</dbReference>
<dbReference type="InterPro" id="IPR009571">
    <property type="entry name" value="SUR7/Rim9-like_fungi"/>
</dbReference>
<evidence type="ECO:0000256" key="1">
    <source>
        <dbReference type="SAM" id="Phobius"/>
    </source>
</evidence>
<name>A0A6A7ASQ1_9PLEO</name>
<dbReference type="GO" id="GO:0005886">
    <property type="term" value="C:plasma membrane"/>
    <property type="evidence" value="ECO:0007669"/>
    <property type="project" value="InterPro"/>
</dbReference>
<dbReference type="Proteomes" id="UP000799423">
    <property type="component" value="Unassembled WGS sequence"/>
</dbReference>
<dbReference type="InterPro" id="IPR052413">
    <property type="entry name" value="SUR7_domain"/>
</dbReference>
<sequence length="346" mass="38814">MPRTPHRKDQGKRREDGIMGIFGRRRRASDDTAVEPAETTALPTHDLSKQQIKRATRTRKTWALITSFFLFITVIFLILVNIAGVRNKAVIRDWYFIKLDLSNIVPASVPNFALINTIAQTLGLHDFYQVSMWGYCEGYTGQGVTFCSKPETLYWFNPVEILRNQLLAGASINLPADINDILDLIKLASQWMFGLFLTGTVLSFVLIFLMPISVYTRWLALPVAILAFLNALFVTAASVIATVMFIIFRNTIGGVAELNIGAEIGVTLFAFMWVASAFAIFAWLVQMGLCCCCASRRDVKKGKKRGSEKAYHLDGAEGSALRESRIVAAEPVERAPRKKYQFWKRG</sequence>
<feature type="transmembrane region" description="Helical" evidence="1">
    <location>
        <begin position="219"/>
        <end position="248"/>
    </location>
</feature>
<gene>
    <name evidence="2" type="ORF">T440DRAFT_471990</name>
</gene>
<keyword evidence="3" id="KW-1185">Reference proteome</keyword>
<keyword evidence="1" id="KW-1133">Transmembrane helix</keyword>
<proteinExistence type="predicted"/>
<dbReference type="PANTHER" id="PTHR28019">
    <property type="entry name" value="CELL MEMBRANE PROTEIN YLR413W-RELATED"/>
    <property type="match status" value="1"/>
</dbReference>
<feature type="transmembrane region" description="Helical" evidence="1">
    <location>
        <begin position="268"/>
        <end position="295"/>
    </location>
</feature>
<dbReference type="AlphaFoldDB" id="A0A6A7ASQ1"/>
<dbReference type="GO" id="GO:0051285">
    <property type="term" value="C:cell cortex of cell tip"/>
    <property type="evidence" value="ECO:0007669"/>
    <property type="project" value="TreeGrafter"/>
</dbReference>
<dbReference type="OrthoDB" id="2327445at2759"/>
<dbReference type="GO" id="GO:0031505">
    <property type="term" value="P:fungal-type cell wall organization"/>
    <property type="evidence" value="ECO:0007669"/>
    <property type="project" value="TreeGrafter"/>
</dbReference>
<dbReference type="Pfam" id="PF06687">
    <property type="entry name" value="SUR7"/>
    <property type="match status" value="1"/>
</dbReference>
<evidence type="ECO:0000313" key="3">
    <source>
        <dbReference type="Proteomes" id="UP000799423"/>
    </source>
</evidence>
<organism evidence="2 3">
    <name type="scientific">Plenodomus tracheiphilus IPT5</name>
    <dbReference type="NCBI Taxonomy" id="1408161"/>
    <lineage>
        <taxon>Eukaryota</taxon>
        <taxon>Fungi</taxon>
        <taxon>Dikarya</taxon>
        <taxon>Ascomycota</taxon>
        <taxon>Pezizomycotina</taxon>
        <taxon>Dothideomycetes</taxon>
        <taxon>Pleosporomycetidae</taxon>
        <taxon>Pleosporales</taxon>
        <taxon>Pleosporineae</taxon>
        <taxon>Leptosphaeriaceae</taxon>
        <taxon>Plenodomus</taxon>
    </lineage>
</organism>
<accession>A0A6A7ASQ1</accession>
<keyword evidence="1" id="KW-0812">Transmembrane</keyword>